<dbReference type="SUPFAM" id="SSF82866">
    <property type="entry name" value="Multidrug efflux transporter AcrB transmembrane domain"/>
    <property type="match status" value="1"/>
</dbReference>
<evidence type="ECO:0000313" key="12">
    <source>
        <dbReference type="Proteomes" id="UP000034154"/>
    </source>
</evidence>
<dbReference type="GO" id="GO:0065002">
    <property type="term" value="P:intracellular protein transmembrane transport"/>
    <property type="evidence" value="ECO:0007669"/>
    <property type="project" value="UniProtKB-UniRule"/>
</dbReference>
<keyword evidence="6 9" id="KW-1133">Transmembrane helix</keyword>
<sequence>MKFSIVKHRRVWYSISTLLVGLSIAAITVFGFNFGIDFTGGSLMEVGSEAGLSLDNIRSSLSDIGYTHAVVQPSGDSNFLIRLESLDEEAHQTVLSVLRQNDENLQELRFDSFGPSIGSELRRKTITGVIIVLILIAAYVAFVFRKVSEPVVSWKYGVLTILAGFHDVIVPLGLFSVLGYFFGWQIDTAFVAAALTILGYSINDTIVVFDRTRENLSRYSGGDTFEEVVDSSIRQTIARSLYTTLTTMLALVAIFFFGGDSTRPFALALLVGIGTGAYSSIFIASPLLVTWEKFRRGK</sequence>
<feature type="transmembrane region" description="Helical" evidence="9">
    <location>
        <begin position="188"/>
        <end position="209"/>
    </location>
</feature>
<accession>A0A0G1JH64</accession>
<evidence type="ECO:0000313" key="11">
    <source>
        <dbReference type="EMBL" id="KKT70728.1"/>
    </source>
</evidence>
<dbReference type="PANTHER" id="PTHR30081">
    <property type="entry name" value="PROTEIN-EXPORT MEMBRANE PROTEIN SEC"/>
    <property type="match status" value="1"/>
</dbReference>
<protein>
    <recommendedName>
        <fullName evidence="9">Protein-export membrane protein SecF</fullName>
    </recommendedName>
</protein>
<evidence type="ECO:0000256" key="9">
    <source>
        <dbReference type="HAMAP-Rule" id="MF_01464"/>
    </source>
</evidence>
<evidence type="ECO:0000256" key="7">
    <source>
        <dbReference type="ARBA" id="ARBA00023010"/>
    </source>
</evidence>
<comment type="similarity">
    <text evidence="9">Belongs to the SecD/SecF family. SecF subfamily.</text>
</comment>
<evidence type="ECO:0000256" key="2">
    <source>
        <dbReference type="ARBA" id="ARBA00022448"/>
    </source>
</evidence>
<proteinExistence type="inferred from homology"/>
<feature type="domain" description="Protein export membrane protein SecD/SecF C-terminal" evidence="10">
    <location>
        <begin position="96"/>
        <end position="292"/>
    </location>
</feature>
<comment type="function">
    <text evidence="9">Part of the Sec protein translocase complex. Interacts with the SecYEG preprotein conducting channel. SecDF uses the proton motive force (PMF) to complete protein translocation after the ATP-dependent function of SecA.</text>
</comment>
<evidence type="ECO:0000256" key="6">
    <source>
        <dbReference type="ARBA" id="ARBA00022989"/>
    </source>
</evidence>
<dbReference type="PANTHER" id="PTHR30081:SF8">
    <property type="entry name" value="PROTEIN TRANSLOCASE SUBUNIT SECF"/>
    <property type="match status" value="1"/>
</dbReference>
<keyword evidence="5 9" id="KW-0653">Protein transport</keyword>
<dbReference type="Pfam" id="PF07549">
    <property type="entry name" value="Sec_GG"/>
    <property type="match status" value="1"/>
</dbReference>
<feature type="transmembrane region" description="Helical" evidence="9">
    <location>
        <begin position="265"/>
        <end position="289"/>
    </location>
</feature>
<dbReference type="InterPro" id="IPR048634">
    <property type="entry name" value="SecD_SecF_C"/>
</dbReference>
<keyword evidence="2 9" id="KW-0813">Transport</keyword>
<organism evidence="11 12">
    <name type="scientific">Candidatus Uhrbacteria bacterium GW2011_GWF2_44_350</name>
    <dbReference type="NCBI Taxonomy" id="1619000"/>
    <lineage>
        <taxon>Bacteria</taxon>
        <taxon>Candidatus Uhriibacteriota</taxon>
    </lineage>
</organism>
<dbReference type="InterPro" id="IPR022813">
    <property type="entry name" value="SecD/SecF_arch_bac"/>
</dbReference>
<dbReference type="InterPro" id="IPR022645">
    <property type="entry name" value="SecD/SecF_bac"/>
</dbReference>
<evidence type="ECO:0000256" key="4">
    <source>
        <dbReference type="ARBA" id="ARBA00022692"/>
    </source>
</evidence>
<dbReference type="EMBL" id="LCJB01000022">
    <property type="protein sequence ID" value="KKT70728.1"/>
    <property type="molecule type" value="Genomic_DNA"/>
</dbReference>
<evidence type="ECO:0000256" key="3">
    <source>
        <dbReference type="ARBA" id="ARBA00022475"/>
    </source>
</evidence>
<comment type="subcellular location">
    <subcellularLocation>
        <location evidence="1 9">Cell membrane</location>
        <topology evidence="1 9">Multi-pass membrane protein</topology>
    </subcellularLocation>
</comment>
<keyword evidence="4 9" id="KW-0812">Transmembrane</keyword>
<feature type="transmembrane region" description="Helical" evidence="9">
    <location>
        <begin position="156"/>
        <end position="182"/>
    </location>
</feature>
<evidence type="ECO:0000256" key="1">
    <source>
        <dbReference type="ARBA" id="ARBA00004651"/>
    </source>
</evidence>
<dbReference type="PRINTS" id="PR01755">
    <property type="entry name" value="SECFTRNLCASE"/>
</dbReference>
<dbReference type="InterPro" id="IPR005665">
    <property type="entry name" value="SecF_bac"/>
</dbReference>
<keyword evidence="7 9" id="KW-0811">Translocation</keyword>
<evidence type="ECO:0000256" key="5">
    <source>
        <dbReference type="ARBA" id="ARBA00022927"/>
    </source>
</evidence>
<name>A0A0G1JH64_9BACT</name>
<feature type="transmembrane region" description="Helical" evidence="9">
    <location>
        <begin position="12"/>
        <end position="36"/>
    </location>
</feature>
<dbReference type="GO" id="GO:0043952">
    <property type="term" value="P:protein transport by the Sec complex"/>
    <property type="evidence" value="ECO:0007669"/>
    <property type="project" value="UniProtKB-UniRule"/>
</dbReference>
<dbReference type="AlphaFoldDB" id="A0A0G1JH64"/>
<dbReference type="NCBIfam" id="TIGR00966">
    <property type="entry name" value="transloc_SecF"/>
    <property type="match status" value="1"/>
</dbReference>
<evidence type="ECO:0000256" key="8">
    <source>
        <dbReference type="ARBA" id="ARBA00023136"/>
    </source>
</evidence>
<dbReference type="Pfam" id="PF02355">
    <property type="entry name" value="SecD_SecF_C"/>
    <property type="match status" value="1"/>
</dbReference>
<feature type="transmembrane region" description="Helical" evidence="9">
    <location>
        <begin position="241"/>
        <end position="259"/>
    </location>
</feature>
<feature type="transmembrane region" description="Helical" evidence="9">
    <location>
        <begin position="125"/>
        <end position="144"/>
    </location>
</feature>
<reference evidence="11 12" key="1">
    <citation type="journal article" date="2015" name="Nature">
        <title>rRNA introns, odd ribosomes, and small enigmatic genomes across a large radiation of phyla.</title>
        <authorList>
            <person name="Brown C.T."/>
            <person name="Hug L.A."/>
            <person name="Thomas B.C."/>
            <person name="Sharon I."/>
            <person name="Castelle C.J."/>
            <person name="Singh A."/>
            <person name="Wilkins M.J."/>
            <person name="Williams K.H."/>
            <person name="Banfield J.F."/>
        </authorList>
    </citation>
    <scope>NUCLEOTIDE SEQUENCE [LARGE SCALE GENOMIC DNA]</scope>
</reference>
<dbReference type="GO" id="GO:0015450">
    <property type="term" value="F:protein-transporting ATPase activity"/>
    <property type="evidence" value="ECO:0007669"/>
    <property type="project" value="InterPro"/>
</dbReference>
<gene>
    <name evidence="9" type="primary">secF</name>
    <name evidence="11" type="ORF">UW63_C0022G0009</name>
</gene>
<dbReference type="Gene3D" id="1.20.1640.10">
    <property type="entry name" value="Multidrug efflux transporter AcrB transmembrane domain"/>
    <property type="match status" value="1"/>
</dbReference>
<dbReference type="InterPro" id="IPR022646">
    <property type="entry name" value="SecD/SecF_CS"/>
</dbReference>
<keyword evidence="3 9" id="KW-1003">Cell membrane</keyword>
<dbReference type="GO" id="GO:0006605">
    <property type="term" value="P:protein targeting"/>
    <property type="evidence" value="ECO:0007669"/>
    <property type="project" value="UniProtKB-UniRule"/>
</dbReference>
<comment type="subunit">
    <text evidence="9">Forms a complex with SecD. Part of the essential Sec protein translocation apparatus which comprises SecA, SecYEG and auxiliary proteins SecDF. Other proteins may also be involved.</text>
</comment>
<dbReference type="PATRIC" id="fig|1619000.3.peg.424"/>
<keyword evidence="8 9" id="KW-0472">Membrane</keyword>
<dbReference type="Proteomes" id="UP000034154">
    <property type="component" value="Unassembled WGS sequence"/>
</dbReference>
<dbReference type="GO" id="GO:0005886">
    <property type="term" value="C:plasma membrane"/>
    <property type="evidence" value="ECO:0007669"/>
    <property type="project" value="UniProtKB-SubCell"/>
</dbReference>
<evidence type="ECO:0000259" key="10">
    <source>
        <dbReference type="Pfam" id="PF02355"/>
    </source>
</evidence>
<comment type="caution">
    <text evidence="11">The sequence shown here is derived from an EMBL/GenBank/DDBJ whole genome shotgun (WGS) entry which is preliminary data.</text>
</comment>
<dbReference type="HAMAP" id="MF_01464_B">
    <property type="entry name" value="SecF_B"/>
    <property type="match status" value="1"/>
</dbReference>